<dbReference type="GO" id="GO:0006310">
    <property type="term" value="P:DNA recombination"/>
    <property type="evidence" value="ECO:0007669"/>
    <property type="project" value="UniProtKB-KW"/>
</dbReference>
<evidence type="ECO:0000256" key="2">
    <source>
        <dbReference type="ARBA" id="ARBA00023125"/>
    </source>
</evidence>
<dbReference type="SUPFAM" id="SSF56349">
    <property type="entry name" value="DNA breaking-rejoining enzymes"/>
    <property type="match status" value="1"/>
</dbReference>
<evidence type="ECO:0000259" key="4">
    <source>
        <dbReference type="PROSITE" id="PS51898"/>
    </source>
</evidence>
<dbReference type="AlphaFoldDB" id="A0A136WIM8"/>
<dbReference type="PANTHER" id="PTHR30349:SF64">
    <property type="entry name" value="PROPHAGE INTEGRASE INTD-RELATED"/>
    <property type="match status" value="1"/>
</dbReference>
<dbReference type="RefSeq" id="WP_066083926.1">
    <property type="nucleotide sequence ID" value="NZ_LRVM01000001.1"/>
</dbReference>
<dbReference type="Pfam" id="PF13102">
    <property type="entry name" value="Phage_int_SAM_5"/>
    <property type="match status" value="1"/>
</dbReference>
<protein>
    <submittedName>
        <fullName evidence="5">Transposase from transposon Tn916</fullName>
    </submittedName>
</protein>
<dbReference type="GO" id="GO:0015074">
    <property type="term" value="P:DNA integration"/>
    <property type="evidence" value="ECO:0007669"/>
    <property type="project" value="InterPro"/>
</dbReference>
<evidence type="ECO:0000313" key="6">
    <source>
        <dbReference type="Proteomes" id="UP000070539"/>
    </source>
</evidence>
<dbReference type="PROSITE" id="PS51898">
    <property type="entry name" value="TYR_RECOMBINASE"/>
    <property type="match status" value="1"/>
</dbReference>
<keyword evidence="6" id="KW-1185">Reference proteome</keyword>
<dbReference type="InterPro" id="IPR002104">
    <property type="entry name" value="Integrase_catalytic"/>
</dbReference>
<feature type="domain" description="Tyr recombinase" evidence="4">
    <location>
        <begin position="174"/>
        <end position="360"/>
    </location>
</feature>
<proteinExistence type="inferred from homology"/>
<dbReference type="InterPro" id="IPR011010">
    <property type="entry name" value="DNA_brk_join_enz"/>
</dbReference>
<dbReference type="Pfam" id="PF14657">
    <property type="entry name" value="Arm-DNA-bind_4"/>
    <property type="match status" value="1"/>
</dbReference>
<dbReference type="InterPro" id="IPR028259">
    <property type="entry name" value="AP2-like_int_N"/>
</dbReference>
<dbReference type="Proteomes" id="UP000070539">
    <property type="component" value="Unassembled WGS sequence"/>
</dbReference>
<accession>A0A136WIM8</accession>
<dbReference type="Pfam" id="PF00589">
    <property type="entry name" value="Phage_integrase"/>
    <property type="match status" value="1"/>
</dbReference>
<dbReference type="GO" id="GO:0003677">
    <property type="term" value="F:DNA binding"/>
    <property type="evidence" value="ECO:0007669"/>
    <property type="project" value="UniProtKB-KW"/>
</dbReference>
<dbReference type="STRING" id="36847.CLNEO_05110"/>
<evidence type="ECO:0000256" key="3">
    <source>
        <dbReference type="ARBA" id="ARBA00023172"/>
    </source>
</evidence>
<sequence>MDYNITYREKDKGWQYIISYKVDGKWKQKSKQGFSLKKDAKTAAEKHLDVLKKEVEMTANVEPQYKGITFGKFAEDLIKHEKLHMTANTIKSKKTAVKKFDDIKDIELAELKNMNIQKCADELIKDGLKISTIKTYLTKIKYILDQAVTPYGIIPSNPMKEIKLPVMQYNDDEKEVKILEKDQTVKLFVFLQSKKVYTKYYYLCSFALGTGLRRGELLGLTWDNVDFKNNEIHVVRQWKLLDGNEEGFGTLKKKNSKRVVPVAKNTMNELAEYKKVFNVINMDNRVFPFSGKSVTRNVAYISKKVGININIHMLRHTYATDLIANGVDFKTAAAILGHNVEMTMKVYSHVTNDMMRKAAEKINQIF</sequence>
<dbReference type="CDD" id="cd01189">
    <property type="entry name" value="INT_ICEBs1_C_like"/>
    <property type="match status" value="1"/>
</dbReference>
<comment type="similarity">
    <text evidence="1">Belongs to the 'phage' integrase family.</text>
</comment>
<dbReference type="InterPro" id="IPR013762">
    <property type="entry name" value="Integrase-like_cat_sf"/>
</dbReference>
<dbReference type="PATRIC" id="fig|36847.3.peg.637"/>
<reference evidence="5 6" key="1">
    <citation type="submission" date="2016-01" db="EMBL/GenBank/DDBJ databases">
        <title>Genome sequence of Clostridium neopropionicum X4, DSM-3847.</title>
        <authorList>
            <person name="Poehlein A."/>
            <person name="Beck M.H."/>
            <person name="Bengelsdorf F.R."/>
            <person name="Daniel R."/>
            <person name="Duerre P."/>
        </authorList>
    </citation>
    <scope>NUCLEOTIDE SEQUENCE [LARGE SCALE GENOMIC DNA]</scope>
    <source>
        <strain evidence="5 6">DSM-3847</strain>
    </source>
</reference>
<dbReference type="OrthoDB" id="111144at2"/>
<dbReference type="InterPro" id="IPR010998">
    <property type="entry name" value="Integrase_recombinase_N"/>
</dbReference>
<evidence type="ECO:0000256" key="1">
    <source>
        <dbReference type="ARBA" id="ARBA00008857"/>
    </source>
</evidence>
<keyword evidence="2" id="KW-0238">DNA-binding</keyword>
<name>A0A136WIM8_9FIRM</name>
<dbReference type="InterPro" id="IPR050090">
    <property type="entry name" value="Tyrosine_recombinase_XerCD"/>
</dbReference>
<dbReference type="InterPro" id="IPR025269">
    <property type="entry name" value="SAM-like_dom"/>
</dbReference>
<evidence type="ECO:0000313" key="5">
    <source>
        <dbReference type="EMBL" id="KXL54405.1"/>
    </source>
</evidence>
<dbReference type="PANTHER" id="PTHR30349">
    <property type="entry name" value="PHAGE INTEGRASE-RELATED"/>
    <property type="match status" value="1"/>
</dbReference>
<dbReference type="EMBL" id="LRVM01000001">
    <property type="protein sequence ID" value="KXL54405.1"/>
    <property type="molecule type" value="Genomic_DNA"/>
</dbReference>
<comment type="caution">
    <text evidence="5">The sequence shown here is derived from an EMBL/GenBank/DDBJ whole genome shotgun (WGS) entry which is preliminary data.</text>
</comment>
<keyword evidence="3" id="KW-0233">DNA recombination</keyword>
<organism evidence="5 6">
    <name type="scientific">Anaerotignum neopropionicum</name>
    <dbReference type="NCBI Taxonomy" id="36847"/>
    <lineage>
        <taxon>Bacteria</taxon>
        <taxon>Bacillati</taxon>
        <taxon>Bacillota</taxon>
        <taxon>Clostridia</taxon>
        <taxon>Lachnospirales</taxon>
        <taxon>Anaerotignaceae</taxon>
        <taxon>Anaerotignum</taxon>
    </lineage>
</organism>
<dbReference type="Gene3D" id="1.10.150.130">
    <property type="match status" value="1"/>
</dbReference>
<gene>
    <name evidence="5" type="primary">int-Tn_1</name>
    <name evidence="5" type="ORF">CLNEO_05110</name>
</gene>
<dbReference type="Gene3D" id="1.10.443.10">
    <property type="entry name" value="Intergrase catalytic core"/>
    <property type="match status" value="1"/>
</dbReference>